<protein>
    <submittedName>
        <fullName evidence="1">Uncharacterized protein</fullName>
    </submittedName>
</protein>
<dbReference type="AlphaFoldDB" id="A0AAN7S1I2"/>
<dbReference type="Proteomes" id="UP001333110">
    <property type="component" value="Unassembled WGS sequence"/>
</dbReference>
<keyword evidence="2" id="KW-1185">Reference proteome</keyword>
<evidence type="ECO:0000313" key="2">
    <source>
        <dbReference type="Proteomes" id="UP001333110"/>
    </source>
</evidence>
<accession>A0AAN7S1I2</accession>
<reference evidence="1 2" key="1">
    <citation type="journal article" date="2023" name="J. Hered.">
        <title>Chromosome-level genome of the wood stork (Mycteria americana) provides insight into avian chromosome evolution.</title>
        <authorList>
            <person name="Flamio R. Jr."/>
            <person name="Ramstad K.M."/>
        </authorList>
    </citation>
    <scope>NUCLEOTIDE SEQUENCE [LARGE SCALE GENOMIC DNA]</scope>
    <source>
        <strain evidence="1">JAX WOST 10</strain>
    </source>
</reference>
<gene>
    <name evidence="1" type="ORF">QYF61_021125</name>
</gene>
<dbReference type="EMBL" id="JAUNZN010000003">
    <property type="protein sequence ID" value="KAK4824885.1"/>
    <property type="molecule type" value="Genomic_DNA"/>
</dbReference>
<proteinExistence type="predicted"/>
<sequence length="284" mass="32712">MNHVKFTKGKCEVLSLGRNNLTLGLRADQLESSSAGENLGVPVDTKLTMSQQCSLMAKKAISVLASIRNSTSSRLRKVILPLYSALYRRDMDLFEWVQQRATKMVKGLEHRSYEERLRELGLFSLEKRRLRRILLMHINTSWEAAKKGCCGMMRSTPQQSLPPHLMENDTSSRNHRITESYRLEKTFKIIESNPGQLSSTDTSHMTCHIPIVPVGPEVWRKLVPLEVLHTEQPEKQQSLSRGTERRNRKTRIAHRSINYLLISQAWANHPSSTLQIKEMPERWN</sequence>
<comment type="caution">
    <text evidence="1">The sequence shown here is derived from an EMBL/GenBank/DDBJ whole genome shotgun (WGS) entry which is preliminary data.</text>
</comment>
<dbReference type="PANTHER" id="PTHR33332">
    <property type="entry name" value="REVERSE TRANSCRIPTASE DOMAIN-CONTAINING PROTEIN"/>
    <property type="match status" value="1"/>
</dbReference>
<organism evidence="1 2">
    <name type="scientific">Mycteria americana</name>
    <name type="common">Wood stork</name>
    <dbReference type="NCBI Taxonomy" id="33587"/>
    <lineage>
        <taxon>Eukaryota</taxon>
        <taxon>Metazoa</taxon>
        <taxon>Chordata</taxon>
        <taxon>Craniata</taxon>
        <taxon>Vertebrata</taxon>
        <taxon>Euteleostomi</taxon>
        <taxon>Archelosauria</taxon>
        <taxon>Archosauria</taxon>
        <taxon>Dinosauria</taxon>
        <taxon>Saurischia</taxon>
        <taxon>Theropoda</taxon>
        <taxon>Coelurosauria</taxon>
        <taxon>Aves</taxon>
        <taxon>Neognathae</taxon>
        <taxon>Neoaves</taxon>
        <taxon>Aequornithes</taxon>
        <taxon>Ciconiiformes</taxon>
        <taxon>Ciconiidae</taxon>
        <taxon>Mycteria</taxon>
    </lineage>
</organism>
<evidence type="ECO:0000313" key="1">
    <source>
        <dbReference type="EMBL" id="KAK4824885.1"/>
    </source>
</evidence>
<name>A0AAN7S1I2_MYCAM</name>